<comment type="caution">
    <text evidence="9">Lacks conserved residue(s) required for the propagation of feature annotation.</text>
</comment>
<dbReference type="SUPFAM" id="SSF56436">
    <property type="entry name" value="C-type lectin-like"/>
    <property type="match status" value="1"/>
</dbReference>
<evidence type="ECO:0000256" key="7">
    <source>
        <dbReference type="ARBA" id="ARBA00023180"/>
    </source>
</evidence>
<comment type="caution">
    <text evidence="12">The sequence shown here is derived from an EMBL/GenBank/DDBJ whole genome shotgun (WGS) entry which is preliminary data.</text>
</comment>
<dbReference type="InterPro" id="IPR013320">
    <property type="entry name" value="ConA-like_dom_sf"/>
</dbReference>
<dbReference type="Proteomes" id="UP000283509">
    <property type="component" value="Unassembled WGS sequence"/>
</dbReference>
<keyword evidence="5" id="KW-0106">Calcium</keyword>
<reference evidence="12 13" key="1">
    <citation type="submission" date="2018-04" db="EMBL/GenBank/DDBJ databases">
        <authorList>
            <person name="Zhang X."/>
            <person name="Yuan J."/>
            <person name="Li F."/>
            <person name="Xiang J."/>
        </authorList>
    </citation>
    <scope>NUCLEOTIDE SEQUENCE [LARGE SCALE GENOMIC DNA]</scope>
    <source>
        <tissue evidence="12">Muscle</tissue>
    </source>
</reference>
<feature type="domain" description="C-type lectin" evidence="10">
    <location>
        <begin position="178"/>
        <end position="284"/>
    </location>
</feature>
<dbReference type="OrthoDB" id="6360452at2759"/>
<dbReference type="SUPFAM" id="SSF57424">
    <property type="entry name" value="LDL receptor-like module"/>
    <property type="match status" value="1"/>
</dbReference>
<evidence type="ECO:0000256" key="5">
    <source>
        <dbReference type="ARBA" id="ARBA00022837"/>
    </source>
</evidence>
<dbReference type="Pfam" id="PF00354">
    <property type="entry name" value="Pentaxin"/>
    <property type="match status" value="1"/>
</dbReference>
<dbReference type="PRINTS" id="PR00895">
    <property type="entry name" value="PENTAXIN"/>
</dbReference>
<dbReference type="FunFam" id="4.10.400.10:FF:000034">
    <property type="entry name" value="Low-density lipoprotein receptor-related protein 2"/>
    <property type="match status" value="1"/>
</dbReference>
<dbReference type="PROSITE" id="PS01209">
    <property type="entry name" value="LDLRA_1"/>
    <property type="match status" value="1"/>
</dbReference>
<keyword evidence="12" id="KW-0675">Receptor</keyword>
<dbReference type="InterPro" id="IPR051360">
    <property type="entry name" value="Neuronal_Pentraxin_Related"/>
</dbReference>
<keyword evidence="6 8" id="KW-1015">Disulfide bond</keyword>
<evidence type="ECO:0000256" key="2">
    <source>
        <dbReference type="ARBA" id="ARBA00022723"/>
    </source>
</evidence>
<dbReference type="SMART" id="SM00159">
    <property type="entry name" value="PTX"/>
    <property type="match status" value="1"/>
</dbReference>
<dbReference type="InterPro" id="IPR002172">
    <property type="entry name" value="LDrepeatLR_classA_rpt"/>
</dbReference>
<dbReference type="Gene3D" id="2.60.120.200">
    <property type="match status" value="1"/>
</dbReference>
<dbReference type="CDD" id="cd00112">
    <property type="entry name" value="LDLa"/>
    <property type="match status" value="1"/>
</dbReference>
<evidence type="ECO:0000313" key="13">
    <source>
        <dbReference type="Proteomes" id="UP000283509"/>
    </source>
</evidence>
<dbReference type="GO" id="GO:0046872">
    <property type="term" value="F:metal ion binding"/>
    <property type="evidence" value="ECO:0007669"/>
    <property type="project" value="UniProtKB-KW"/>
</dbReference>
<feature type="disulfide bond" evidence="8">
    <location>
        <begin position="404"/>
        <end position="422"/>
    </location>
</feature>
<sequence length="654" mass="72099">MKGSTHGCFPPPTNYFLFFHPPDVKADNTAFSIGGIWSVAKPSLVPGSWVSVCLSYTAQDALWTYYTAGKERASGTLRSSKRKTPPAEVAPSGWLVVGQDQDKFGGGFQADQSFRGQVARVRLWGRVLGAGEVAQVAECGGGAGDGLLPWLTGAWTLNHTARVIEIPRDEICRKKGPYRTVLSPALPYSTAEKQCSAIKANLATPGNREDSDRLRTLVQETDPSCYGGPNQPLLWLGATDEKQEGEWVDAKDAAMRFTAWAAGQPNGGRRENNAAMTGAGAWADVSSKVFSYCAVCDAADPLVLTVLGLCENLPHDHYYVQESHANTKPYFRGYTVSNISWLEDRWLAKHPDSKILLSYTPILPYEYPFGRRGWVVEGAEGCGRPGDGSLALTLTTCSRGNFTCDDGSCLPMEMRCDSQADCPDESDENHCELMTIPESYRRHIPPRSSQNDAAYPVSLHVSVLALEIITDKMEIVMDFEVTLQWLDRRLVFSDLNEDSVINGLRLDHLNRLWIPEVSFANAKGNAHTLIDGETDGSILRWGEPRSGDSTYSREVYFFTGAENPIQLKRKYSATYSCSLNLALYPFDTQVTHEQVTTMKGMNCLVENVRSYTGSGALACDFVLGAVDDFVSWGGQRRQRGKENWNSVGRGRRGR</sequence>
<dbReference type="PANTHER" id="PTHR19277">
    <property type="entry name" value="PENTRAXIN"/>
    <property type="match status" value="1"/>
</dbReference>
<dbReference type="Pfam" id="PF00059">
    <property type="entry name" value="Lectin_C"/>
    <property type="match status" value="1"/>
</dbReference>
<feature type="disulfide bond" evidence="8">
    <location>
        <begin position="416"/>
        <end position="431"/>
    </location>
</feature>
<dbReference type="Pfam" id="PF00057">
    <property type="entry name" value="Ldl_recept_a"/>
    <property type="match status" value="1"/>
</dbReference>
<dbReference type="SMART" id="SM00192">
    <property type="entry name" value="LDLa"/>
    <property type="match status" value="1"/>
</dbReference>
<dbReference type="GO" id="GO:0016020">
    <property type="term" value="C:membrane"/>
    <property type="evidence" value="ECO:0007669"/>
    <property type="project" value="InterPro"/>
</dbReference>
<dbReference type="InterPro" id="IPR006202">
    <property type="entry name" value="Neur_chan_lig-bd"/>
</dbReference>
<feature type="disulfide bond" evidence="8">
    <location>
        <begin position="397"/>
        <end position="409"/>
    </location>
</feature>
<name>A0A3R7MMW2_PENVA</name>
<dbReference type="PROSITE" id="PS50068">
    <property type="entry name" value="LDLRA_2"/>
    <property type="match status" value="1"/>
</dbReference>
<dbReference type="PROSITE" id="PS51828">
    <property type="entry name" value="PTX_2"/>
    <property type="match status" value="1"/>
</dbReference>
<dbReference type="PANTHER" id="PTHR19277:SF125">
    <property type="entry name" value="B6"/>
    <property type="match status" value="1"/>
</dbReference>
<gene>
    <name evidence="12" type="ORF">C7M84_000079</name>
</gene>
<dbReference type="InterPro" id="IPR036734">
    <property type="entry name" value="Neur_chan_lig-bd_sf"/>
</dbReference>
<feature type="domain" description="Pentraxin (PTX)" evidence="11">
    <location>
        <begin position="1"/>
        <end position="172"/>
    </location>
</feature>
<dbReference type="AlphaFoldDB" id="A0A3R7MMW2"/>
<dbReference type="Gene3D" id="3.10.100.10">
    <property type="entry name" value="Mannose-Binding Protein A, subunit A"/>
    <property type="match status" value="1"/>
</dbReference>
<evidence type="ECO:0000256" key="6">
    <source>
        <dbReference type="ARBA" id="ARBA00023157"/>
    </source>
</evidence>
<dbReference type="Pfam" id="PF02931">
    <property type="entry name" value="Neur_chan_LBD"/>
    <property type="match status" value="1"/>
</dbReference>
<accession>A0A3R7MMW2</accession>
<dbReference type="SMART" id="SM00034">
    <property type="entry name" value="CLECT"/>
    <property type="match status" value="1"/>
</dbReference>
<evidence type="ECO:0000313" key="12">
    <source>
        <dbReference type="EMBL" id="ROT81163.1"/>
    </source>
</evidence>
<dbReference type="InterPro" id="IPR023415">
    <property type="entry name" value="LDLR_class-A_CS"/>
</dbReference>
<dbReference type="InterPro" id="IPR036055">
    <property type="entry name" value="LDL_receptor-like_sf"/>
</dbReference>
<dbReference type="SUPFAM" id="SSF49899">
    <property type="entry name" value="Concanavalin A-like lectins/glucanases"/>
    <property type="match status" value="1"/>
</dbReference>
<keyword evidence="7" id="KW-0325">Glycoprotein</keyword>
<dbReference type="EMBL" id="QCYY01001007">
    <property type="protein sequence ID" value="ROT81163.1"/>
    <property type="molecule type" value="Genomic_DNA"/>
</dbReference>
<evidence type="ECO:0000256" key="9">
    <source>
        <dbReference type="PROSITE-ProRule" id="PRU01172"/>
    </source>
</evidence>
<dbReference type="Gene3D" id="4.10.400.10">
    <property type="entry name" value="Low-density Lipoprotein Receptor"/>
    <property type="match status" value="1"/>
</dbReference>
<evidence type="ECO:0000259" key="10">
    <source>
        <dbReference type="PROSITE" id="PS50041"/>
    </source>
</evidence>
<dbReference type="InterPro" id="IPR001759">
    <property type="entry name" value="PTX_dom"/>
</dbReference>
<comment type="cofactor">
    <cofactor evidence="1">
        <name>Ca(2+)</name>
        <dbReference type="ChEBI" id="CHEBI:29108"/>
    </cofactor>
</comment>
<organism evidence="12 13">
    <name type="scientific">Penaeus vannamei</name>
    <name type="common">Whiteleg shrimp</name>
    <name type="synonym">Litopenaeus vannamei</name>
    <dbReference type="NCBI Taxonomy" id="6689"/>
    <lineage>
        <taxon>Eukaryota</taxon>
        <taxon>Metazoa</taxon>
        <taxon>Ecdysozoa</taxon>
        <taxon>Arthropoda</taxon>
        <taxon>Crustacea</taxon>
        <taxon>Multicrustacea</taxon>
        <taxon>Malacostraca</taxon>
        <taxon>Eumalacostraca</taxon>
        <taxon>Eucarida</taxon>
        <taxon>Decapoda</taxon>
        <taxon>Dendrobranchiata</taxon>
        <taxon>Penaeoidea</taxon>
        <taxon>Penaeidae</taxon>
        <taxon>Penaeus</taxon>
    </lineage>
</organism>
<dbReference type="GO" id="GO:0005230">
    <property type="term" value="F:extracellular ligand-gated monoatomic ion channel activity"/>
    <property type="evidence" value="ECO:0007669"/>
    <property type="project" value="InterPro"/>
</dbReference>
<dbReference type="InterPro" id="IPR016187">
    <property type="entry name" value="CTDL_fold"/>
</dbReference>
<reference evidence="12 13" key="2">
    <citation type="submission" date="2019-01" db="EMBL/GenBank/DDBJ databases">
        <title>The decoding of complex shrimp genome reveals the adaptation for benthos swimmer, frequently molting mechanism and breeding impact on genome.</title>
        <authorList>
            <person name="Sun Y."/>
            <person name="Gao Y."/>
            <person name="Yu Y."/>
        </authorList>
    </citation>
    <scope>NUCLEOTIDE SEQUENCE [LARGE SCALE GENOMIC DNA]</scope>
    <source>
        <tissue evidence="12">Muscle</tissue>
    </source>
</reference>
<evidence type="ECO:0000256" key="8">
    <source>
        <dbReference type="PROSITE-ProRule" id="PRU00124"/>
    </source>
</evidence>
<evidence type="ECO:0000259" key="11">
    <source>
        <dbReference type="PROSITE" id="PS51828"/>
    </source>
</evidence>
<keyword evidence="4" id="KW-0677">Repeat</keyword>
<dbReference type="Gene3D" id="2.70.170.10">
    <property type="entry name" value="Neurotransmitter-gated ion-channel ligand-binding domain"/>
    <property type="match status" value="1"/>
</dbReference>
<keyword evidence="2" id="KW-0479">Metal-binding</keyword>
<keyword evidence="13" id="KW-1185">Reference proteome</keyword>
<dbReference type="PROSITE" id="PS50041">
    <property type="entry name" value="C_TYPE_LECTIN_2"/>
    <property type="match status" value="1"/>
</dbReference>
<keyword evidence="3" id="KW-0732">Signal</keyword>
<dbReference type="SUPFAM" id="SSF63712">
    <property type="entry name" value="Nicotinic receptor ligand binding domain-like"/>
    <property type="match status" value="1"/>
</dbReference>
<evidence type="ECO:0000256" key="4">
    <source>
        <dbReference type="ARBA" id="ARBA00022737"/>
    </source>
</evidence>
<proteinExistence type="predicted"/>
<evidence type="ECO:0000256" key="3">
    <source>
        <dbReference type="ARBA" id="ARBA00022729"/>
    </source>
</evidence>
<dbReference type="InterPro" id="IPR016186">
    <property type="entry name" value="C-type_lectin-like/link_sf"/>
</dbReference>
<protein>
    <submittedName>
        <fullName evidence="12">Putative neuronal pentraxin receptor-like</fullName>
    </submittedName>
</protein>
<evidence type="ECO:0000256" key="1">
    <source>
        <dbReference type="ARBA" id="ARBA00001913"/>
    </source>
</evidence>
<dbReference type="InterPro" id="IPR001304">
    <property type="entry name" value="C-type_lectin-like"/>
</dbReference>